<feature type="transmembrane region" description="Helical" evidence="7">
    <location>
        <begin position="198"/>
        <end position="219"/>
    </location>
</feature>
<reference evidence="8 9" key="1">
    <citation type="submission" date="2021-06" db="EMBL/GenBank/DDBJ databases">
        <title>Actinomycetes sequencing.</title>
        <authorList>
            <person name="Shan Q."/>
        </authorList>
    </citation>
    <scope>NUCLEOTIDE SEQUENCE [LARGE SCALE GENOMIC DNA]</scope>
    <source>
        <strain evidence="8 9">NEAU-G5</strain>
    </source>
</reference>
<evidence type="ECO:0000256" key="6">
    <source>
        <dbReference type="SAM" id="MobiDB-lite"/>
    </source>
</evidence>
<evidence type="ECO:0000313" key="8">
    <source>
        <dbReference type="EMBL" id="MBU3063884.1"/>
    </source>
</evidence>
<feature type="transmembrane region" description="Helical" evidence="7">
    <location>
        <begin position="76"/>
        <end position="99"/>
    </location>
</feature>
<evidence type="ECO:0000256" key="4">
    <source>
        <dbReference type="ARBA" id="ARBA00022989"/>
    </source>
</evidence>
<name>A0ABS6B3U2_9NOCA</name>
<feature type="transmembrane region" description="Helical" evidence="7">
    <location>
        <begin position="49"/>
        <end position="70"/>
    </location>
</feature>
<feature type="transmembrane region" description="Helical" evidence="7">
    <location>
        <begin position="159"/>
        <end position="178"/>
    </location>
</feature>
<dbReference type="Pfam" id="PF02653">
    <property type="entry name" value="BPD_transp_2"/>
    <property type="match status" value="1"/>
</dbReference>
<evidence type="ECO:0000256" key="2">
    <source>
        <dbReference type="ARBA" id="ARBA00022475"/>
    </source>
</evidence>
<evidence type="ECO:0000256" key="1">
    <source>
        <dbReference type="ARBA" id="ARBA00004651"/>
    </source>
</evidence>
<proteinExistence type="predicted"/>
<accession>A0ABS6B3U2</accession>
<evidence type="ECO:0000256" key="7">
    <source>
        <dbReference type="SAM" id="Phobius"/>
    </source>
</evidence>
<evidence type="ECO:0000256" key="3">
    <source>
        <dbReference type="ARBA" id="ARBA00022692"/>
    </source>
</evidence>
<sequence>MTDQSTTPHPAAGPTSDSSPGAPESSTARRLDSSALTPRRILRAIGPGNLSLIGALIVLVIIFSSLNGGYLSTGNLAGIGDAVTVFGLLAVVQTVVIICGAMDISVGSQAGVASVISAMVFTSMGSNPWLGILAAIGFGVVLGIVNGIIIVYGRVNPVIATLATLAAYKGLAQLISGGKAQGFVLDNDLFIFLARGKVLGLPVPVIILAVVSIGVHVLLKYTDIGRNIYAIGGNDTAARLSGININKYLIAVYVLAGIVAAIAGIILTARTGSGQPVSGSEGLELQSITAAALGGSALKGGKGTVAGTLLAVLLLGALNNGLNVVGVNTFWQNVAQGALLVAAVVIQQRRSGERAVGLPT</sequence>
<keyword evidence="5 7" id="KW-0472">Membrane</keyword>
<dbReference type="EMBL" id="JAHKNI010000006">
    <property type="protein sequence ID" value="MBU3063884.1"/>
    <property type="molecule type" value="Genomic_DNA"/>
</dbReference>
<keyword evidence="3 7" id="KW-0812">Transmembrane</keyword>
<feature type="compositionally biased region" description="Polar residues" evidence="6">
    <location>
        <begin position="15"/>
        <end position="26"/>
    </location>
</feature>
<feature type="region of interest" description="Disordered" evidence="6">
    <location>
        <begin position="1"/>
        <end position="32"/>
    </location>
</feature>
<keyword evidence="4 7" id="KW-1133">Transmembrane helix</keyword>
<dbReference type="PANTHER" id="PTHR32196:SF72">
    <property type="entry name" value="RIBOSE IMPORT PERMEASE PROTEIN RBSC"/>
    <property type="match status" value="1"/>
</dbReference>
<dbReference type="CDD" id="cd06579">
    <property type="entry name" value="TM_PBP1_transp_AraH_like"/>
    <property type="match status" value="1"/>
</dbReference>
<comment type="caution">
    <text evidence="8">The sequence shown here is derived from an EMBL/GenBank/DDBJ whole genome shotgun (WGS) entry which is preliminary data.</text>
</comment>
<organism evidence="8 9">
    <name type="scientific">Nocardia albiluteola</name>
    <dbReference type="NCBI Taxonomy" id="2842303"/>
    <lineage>
        <taxon>Bacteria</taxon>
        <taxon>Bacillati</taxon>
        <taxon>Actinomycetota</taxon>
        <taxon>Actinomycetes</taxon>
        <taxon>Mycobacteriales</taxon>
        <taxon>Nocardiaceae</taxon>
        <taxon>Nocardia</taxon>
    </lineage>
</organism>
<gene>
    <name evidence="8" type="ORF">KO481_20415</name>
</gene>
<evidence type="ECO:0000256" key="5">
    <source>
        <dbReference type="ARBA" id="ARBA00023136"/>
    </source>
</evidence>
<feature type="transmembrane region" description="Helical" evidence="7">
    <location>
        <begin position="248"/>
        <end position="269"/>
    </location>
</feature>
<feature type="transmembrane region" description="Helical" evidence="7">
    <location>
        <begin position="130"/>
        <end position="152"/>
    </location>
</feature>
<keyword evidence="2" id="KW-1003">Cell membrane</keyword>
<protein>
    <submittedName>
        <fullName evidence="8">ABC transporter permease</fullName>
    </submittedName>
</protein>
<dbReference type="PANTHER" id="PTHR32196">
    <property type="entry name" value="ABC TRANSPORTER PERMEASE PROTEIN YPHD-RELATED-RELATED"/>
    <property type="match status" value="1"/>
</dbReference>
<dbReference type="InterPro" id="IPR001851">
    <property type="entry name" value="ABC_transp_permease"/>
</dbReference>
<dbReference type="RefSeq" id="WP_215918761.1">
    <property type="nucleotide sequence ID" value="NZ_JAHKNI010000006.1"/>
</dbReference>
<keyword evidence="9" id="KW-1185">Reference proteome</keyword>
<evidence type="ECO:0000313" key="9">
    <source>
        <dbReference type="Proteomes" id="UP000733379"/>
    </source>
</evidence>
<comment type="subcellular location">
    <subcellularLocation>
        <location evidence="1">Cell membrane</location>
        <topology evidence="1">Multi-pass membrane protein</topology>
    </subcellularLocation>
</comment>
<dbReference type="Proteomes" id="UP000733379">
    <property type="component" value="Unassembled WGS sequence"/>
</dbReference>